<dbReference type="InParanoid" id="F0YQ05"/>
<dbReference type="GeneID" id="20226873"/>
<dbReference type="RefSeq" id="XP_009042499.1">
    <property type="nucleotide sequence ID" value="XM_009044251.1"/>
</dbReference>
<dbReference type="AlphaFoldDB" id="F0YQ05"/>
<dbReference type="KEGG" id="aaf:AURANDRAFT_68551"/>
<name>F0YQ05_AURAN</name>
<proteinExistence type="predicted"/>
<accession>F0YQ05</accession>
<feature type="region of interest" description="Disordered" evidence="1">
    <location>
        <begin position="272"/>
        <end position="320"/>
    </location>
</feature>
<organism evidence="3">
    <name type="scientific">Aureococcus anophagefferens</name>
    <name type="common">Harmful bloom alga</name>
    <dbReference type="NCBI Taxonomy" id="44056"/>
    <lineage>
        <taxon>Eukaryota</taxon>
        <taxon>Sar</taxon>
        <taxon>Stramenopiles</taxon>
        <taxon>Ochrophyta</taxon>
        <taxon>Pelagophyceae</taxon>
        <taxon>Pelagomonadales</taxon>
        <taxon>Pelagomonadaceae</taxon>
        <taxon>Aureococcus</taxon>
    </lineage>
</organism>
<feature type="compositionally biased region" description="Basic and acidic residues" evidence="1">
    <location>
        <begin position="288"/>
        <end position="299"/>
    </location>
</feature>
<evidence type="ECO:0000313" key="2">
    <source>
        <dbReference type="EMBL" id="EGB02804.1"/>
    </source>
</evidence>
<sequence length="372" mass="40307">MLALRHWLRVLRPGGLCVTMLPDPCERGLMDRARLALPAAHFVAEFESGETTQHSVLDDHGLEIALSATRYAELAINNGRRADALAELRGAEAYLASTTSNGFQASVNVRLKAEHMVKMARFVANAIPDFPPLNVSHVSPKRLRDTVDSLRQGNQELGHVHVWSHATLVDYLLAAEKAVPDDAHFVALAAEVCGMPYGPAQPLDDAPHTEYRIVLQRAIPRREGPRSEPDGSRGPHVDLGKRWIVMAALSRRYQAGHARAWPVLLPARDHAGGSPGSRFPPADLADLFPKKRADGRPARWADPPPRGRQRGPLAGIPNPILPGGGLHPAYAKLDISPVEMEVLEHAAKIAATLGDDDDDDDMMAPPPGADAP</sequence>
<evidence type="ECO:0000256" key="1">
    <source>
        <dbReference type="SAM" id="MobiDB-lite"/>
    </source>
</evidence>
<dbReference type="EMBL" id="GL833309">
    <property type="protein sequence ID" value="EGB02804.1"/>
    <property type="molecule type" value="Genomic_DNA"/>
</dbReference>
<evidence type="ECO:0000313" key="3">
    <source>
        <dbReference type="Proteomes" id="UP000002729"/>
    </source>
</evidence>
<gene>
    <name evidence="2" type="ORF">AURANDRAFT_68551</name>
</gene>
<reference evidence="2 3" key="1">
    <citation type="journal article" date="2011" name="Proc. Natl. Acad. Sci. U.S.A.">
        <title>Niche of harmful alga Aureococcus anophagefferens revealed through ecogenomics.</title>
        <authorList>
            <person name="Gobler C.J."/>
            <person name="Berry D.L."/>
            <person name="Dyhrman S.T."/>
            <person name="Wilhelm S.W."/>
            <person name="Salamov A."/>
            <person name="Lobanov A.V."/>
            <person name="Zhang Y."/>
            <person name="Collier J.L."/>
            <person name="Wurch L.L."/>
            <person name="Kustka A.B."/>
            <person name="Dill B.D."/>
            <person name="Shah M."/>
            <person name="VerBerkmoes N.C."/>
            <person name="Kuo A."/>
            <person name="Terry A."/>
            <person name="Pangilinan J."/>
            <person name="Lindquist E.A."/>
            <person name="Lucas S."/>
            <person name="Paulsen I.T."/>
            <person name="Hattenrath-Lehmann T.K."/>
            <person name="Talmage S.C."/>
            <person name="Walker E.A."/>
            <person name="Koch F."/>
            <person name="Burson A.M."/>
            <person name="Marcoval M.A."/>
            <person name="Tang Y.Z."/>
            <person name="Lecleir G.R."/>
            <person name="Coyne K.J."/>
            <person name="Berg G.M."/>
            <person name="Bertrand E.M."/>
            <person name="Saito M.A."/>
            <person name="Gladyshev V.N."/>
            <person name="Grigoriev I.V."/>
        </authorList>
    </citation>
    <scope>NUCLEOTIDE SEQUENCE [LARGE SCALE GENOMIC DNA]</scope>
    <source>
        <strain evidence="3">CCMP 1984</strain>
    </source>
</reference>
<feature type="compositionally biased region" description="Basic and acidic residues" evidence="1">
    <location>
        <begin position="220"/>
        <end position="237"/>
    </location>
</feature>
<feature type="region of interest" description="Disordered" evidence="1">
    <location>
        <begin position="349"/>
        <end position="372"/>
    </location>
</feature>
<dbReference type="Proteomes" id="UP000002729">
    <property type="component" value="Unassembled WGS sequence"/>
</dbReference>
<feature type="region of interest" description="Disordered" evidence="1">
    <location>
        <begin position="217"/>
        <end position="237"/>
    </location>
</feature>
<protein>
    <submittedName>
        <fullName evidence="2">Uncharacterized protein</fullName>
    </submittedName>
</protein>
<keyword evidence="3" id="KW-1185">Reference proteome</keyword>